<dbReference type="PANTHER" id="PTHR31780:SF10">
    <property type="entry name" value="LD36051P"/>
    <property type="match status" value="1"/>
</dbReference>
<evidence type="ECO:0000256" key="8">
    <source>
        <dbReference type="SAM" id="MobiDB-lite"/>
    </source>
</evidence>
<feature type="compositionally biased region" description="Acidic residues" evidence="8">
    <location>
        <begin position="559"/>
        <end position="591"/>
    </location>
</feature>
<keyword evidence="4 7" id="KW-0963">Cytoplasm</keyword>
<feature type="region of interest" description="Disordered" evidence="8">
    <location>
        <begin position="1217"/>
        <end position="1244"/>
    </location>
</feature>
<feature type="region of interest" description="Disordered" evidence="8">
    <location>
        <begin position="638"/>
        <end position="767"/>
    </location>
</feature>
<proteinExistence type="inferred from homology"/>
<dbReference type="AlphaFoldDB" id="A0AA35J715"/>
<evidence type="ECO:0000256" key="3">
    <source>
        <dbReference type="ARBA" id="ARBA00020733"/>
    </source>
</evidence>
<reference evidence="9" key="1">
    <citation type="submission" date="2022-10" db="EMBL/GenBank/DDBJ databases">
        <authorList>
            <person name="Byrne P K."/>
        </authorList>
    </citation>
    <scope>NUCLEOTIDE SEQUENCE</scope>
    <source>
        <strain evidence="9">CBS7001</strain>
    </source>
</reference>
<feature type="region of interest" description="Disordered" evidence="8">
    <location>
        <begin position="446"/>
        <end position="484"/>
    </location>
</feature>
<feature type="compositionally biased region" description="Polar residues" evidence="8">
    <location>
        <begin position="944"/>
        <end position="956"/>
    </location>
</feature>
<accession>A0AA35J715</accession>
<evidence type="ECO:0000256" key="4">
    <source>
        <dbReference type="ARBA" id="ARBA00022490"/>
    </source>
</evidence>
<evidence type="ECO:0000313" key="10">
    <source>
        <dbReference type="Proteomes" id="UP001162090"/>
    </source>
</evidence>
<dbReference type="InterPro" id="IPR051195">
    <property type="entry name" value="Fungal_stress_NST1"/>
</dbReference>
<evidence type="ECO:0000256" key="5">
    <source>
        <dbReference type="ARBA" id="ARBA00023016"/>
    </source>
</evidence>
<comment type="subcellular location">
    <subcellularLocation>
        <location evidence="1 7">Cytoplasm</location>
    </subcellularLocation>
</comment>
<keyword evidence="5 7" id="KW-0346">Stress response</keyword>
<organism evidence="9 10">
    <name type="scientific">Saccharomyces uvarum</name>
    <name type="common">Yeast</name>
    <name type="synonym">Saccharomyces bayanus var. uvarum</name>
    <dbReference type="NCBI Taxonomy" id="230603"/>
    <lineage>
        <taxon>Eukaryota</taxon>
        <taxon>Fungi</taxon>
        <taxon>Dikarya</taxon>
        <taxon>Ascomycota</taxon>
        <taxon>Saccharomycotina</taxon>
        <taxon>Saccharomycetes</taxon>
        <taxon>Saccharomycetales</taxon>
        <taxon>Saccharomycetaceae</taxon>
        <taxon>Saccharomyces</taxon>
    </lineage>
</organism>
<dbReference type="PANTHER" id="PTHR31780">
    <property type="entry name" value="STRESS RESPONSE PROTEIN NST1-RELATED"/>
    <property type="match status" value="1"/>
</dbReference>
<evidence type="ECO:0000256" key="1">
    <source>
        <dbReference type="ARBA" id="ARBA00004496"/>
    </source>
</evidence>
<dbReference type="InterPro" id="IPR025279">
    <property type="entry name" value="NST1"/>
</dbReference>
<evidence type="ECO:0000256" key="6">
    <source>
        <dbReference type="ARBA" id="ARBA00023054"/>
    </source>
</evidence>
<comment type="similarity">
    <text evidence="2 7">Belongs to the NST1 family.</text>
</comment>
<dbReference type="GO" id="GO:0005737">
    <property type="term" value="C:cytoplasm"/>
    <property type="evidence" value="ECO:0007669"/>
    <property type="project" value="UniProtKB-SubCell"/>
</dbReference>
<evidence type="ECO:0000256" key="7">
    <source>
        <dbReference type="RuleBase" id="RU049441"/>
    </source>
</evidence>
<gene>
    <name evidence="9" type="primary">SUVC14G2270</name>
    <name evidence="9" type="ORF">SUVC_14G2270</name>
</gene>
<evidence type="ECO:0000256" key="2">
    <source>
        <dbReference type="ARBA" id="ARBA00007112"/>
    </source>
</evidence>
<keyword evidence="6 7" id="KW-0175">Coiled coil</keyword>
<feature type="compositionally biased region" description="Basic residues" evidence="8">
    <location>
        <begin position="515"/>
        <end position="525"/>
    </location>
</feature>
<protein>
    <recommendedName>
        <fullName evidence="3 7">Stress response protein NST1</fullName>
    </recommendedName>
</protein>
<dbReference type="EMBL" id="OX365925">
    <property type="protein sequence ID" value="CAI4050294.1"/>
    <property type="molecule type" value="Genomic_DNA"/>
</dbReference>
<comment type="function">
    <text evidence="7">May act as a negative regulator of salt tolerance.</text>
</comment>
<feature type="region of interest" description="Disordered" evidence="8">
    <location>
        <begin position="944"/>
        <end position="978"/>
    </location>
</feature>
<name>A0AA35J715_SACUV</name>
<feature type="region of interest" description="Disordered" evidence="8">
    <location>
        <begin position="1009"/>
        <end position="1033"/>
    </location>
</feature>
<dbReference type="Pfam" id="PF13945">
    <property type="entry name" value="NST1"/>
    <property type="match status" value="1"/>
</dbReference>
<feature type="compositionally biased region" description="Acidic residues" evidence="8">
    <location>
        <begin position="457"/>
        <end position="484"/>
    </location>
</feature>
<feature type="compositionally biased region" description="Basic and acidic residues" evidence="8">
    <location>
        <begin position="543"/>
        <end position="558"/>
    </location>
</feature>
<evidence type="ECO:0000313" key="9">
    <source>
        <dbReference type="EMBL" id="CAI4050294.1"/>
    </source>
</evidence>
<feature type="region of interest" description="Disordered" evidence="8">
    <location>
        <begin position="511"/>
        <end position="596"/>
    </location>
</feature>
<feature type="region of interest" description="Disordered" evidence="8">
    <location>
        <begin position="1"/>
        <end position="34"/>
    </location>
</feature>
<feature type="compositionally biased region" description="Acidic residues" evidence="8">
    <location>
        <begin position="532"/>
        <end position="541"/>
    </location>
</feature>
<sequence length="1244" mass="142577">MPPNSKNKRRKNKSKQHNKKTGSLDPEQHINTTHLVPRMEPELYHTESEYPTSRVIKRAPNGDVIVEPINTDDDRKEHTTTLTDDKDTMDSASSLAFTLDSHWESLSPEEKKAILRIEKGEVFNVIRNYQDDHSCSCSVCGRRHLAMDQEMERIYNTLYAMDKDKDPETNPVKFHLSIIKELQISKNQQQNDVHSVKGEVVNNFLSSSTVDSLKEEVLHFKQKQLSKQEPIHNEIVDSASLLEENLDNVHISETPRAVSPSFDSMNDEELKQKYSNFTKTFISSHPKIAQEYVQKMMMYPNIRALTDDLMNNNGQGFLNAIEDFVQDEQLSTPHTDNNMSGDKSSYADLTDPKEFTTMLHSGKPLTTDEYADLQRNIAERMTNAYDTTSRQFKDVSQLEKELFTRFMFGTDKKYFRELIIQSFRNKFDGELGPSVLAATLSSCFSSQTKDNSLDTDSIYEDEEDEDYDYSEYAEDSEEISDYEGIDEKNRFSQFDDEHSETHDALHLNHDSRHKQQEHHHHHHNVSTHSDDEVVSEEEYISDGDLHHDPHQDYHHQDGIIDEDEDDLEEGDEDEEHDEEEDEEDAYDSGLDETDRLEEGRKLIQIAITKLLQSRIMASYHEKQADNNRLKLLQELEEEKRKKREKEEKKQKKREKEKEKKRLQQLAKEEEKRKKEEEQERLKKELEEREMKRREAQRKKVEEAKRRKDEERKRRLEEQQRREEMQEKQRKQKEEQKRKREEEKKRIREEKRLEQEKLQNEKEEEERQRILAEDALRQKELSEEQMSAIVDPTNFFAESGVSSSATPQLHPNINRYQENNNRSINDEILKMVNSVAASKPVSPTAFNVHDLLRSSNDTQMAEMKNTQLSQPASTNDLFGSATIPNTVDFSAKPTSHVDNDYLMNSQIEHNSSLLIPNGSSSAKRLPDDFGLPSWNGLANTLSTNSTCNPSNIQATGLSPQPQQPSPQPTVPSFGLSNDGAHRKSFAEELNTLTSMLSSTGFVDTSLTSSGFPQSQRSVWNDQQSSFSGPTTAGNFNNSSIPSGMMLPPTMANVEALPHRTSIWDSSPTSLMNKPDVADRNTASAAQDSPAFMTSNIWSNNNHYSSPYLASNTLQPSGIPNGMDETHILDSIHNTYLTISPQDSLNQYVAVGLLYQSLIGLNLDYPAFINKLISMQAAYNCEFFTDANGTITHVRFIRQSPVSHSKGLLSQLFNGMNDRTNTPFTSRPHTSTPTTFPIASSTSQTS</sequence>
<feature type="compositionally biased region" description="Basic residues" evidence="8">
    <location>
        <begin position="1"/>
        <end position="20"/>
    </location>
</feature>
<dbReference type="Proteomes" id="UP001162090">
    <property type="component" value="Chromosome 14"/>
</dbReference>